<sequence length="205" mass="23313">MELHELAEQYVVPTAVANRLGIGPYELKRLCRAQRIKHLIRGWYAVWPPGDPRPPWEGATPWETALNRHRLLTTALVRSFNDRVAASHQSALVLAGGRLYGVDLETAHLARVGDTHSRHRRFAVIHPRADGPIRAGPTVCSRSRPRWQPSKWAWSPTAKWVLIEADGLGKYSDNLPSTPERVRAALAYQKKWEDDLRLERGDRAR</sequence>
<comment type="caution">
    <text evidence="1">The sequence shown here is derived from an EMBL/GenBank/DDBJ whole genome shotgun (WGS) entry which is preliminary data.</text>
</comment>
<accession>A0ABN2LZP1</accession>
<dbReference type="Proteomes" id="UP001499938">
    <property type="component" value="Unassembled WGS sequence"/>
</dbReference>
<name>A0ABN2LZP1_9MICO</name>
<evidence type="ECO:0008006" key="3">
    <source>
        <dbReference type="Google" id="ProtNLM"/>
    </source>
</evidence>
<dbReference type="RefSeq" id="WP_344087063.1">
    <property type="nucleotide sequence ID" value="NZ_BAAAPO010000044.1"/>
</dbReference>
<evidence type="ECO:0000313" key="2">
    <source>
        <dbReference type="Proteomes" id="UP001499938"/>
    </source>
</evidence>
<proteinExistence type="predicted"/>
<dbReference type="EMBL" id="BAAAPO010000044">
    <property type="protein sequence ID" value="GAA1803820.1"/>
    <property type="molecule type" value="Genomic_DNA"/>
</dbReference>
<reference evidence="1 2" key="1">
    <citation type="journal article" date="2019" name="Int. J. Syst. Evol. Microbiol.">
        <title>The Global Catalogue of Microorganisms (GCM) 10K type strain sequencing project: providing services to taxonomists for standard genome sequencing and annotation.</title>
        <authorList>
            <consortium name="The Broad Institute Genomics Platform"/>
            <consortium name="The Broad Institute Genome Sequencing Center for Infectious Disease"/>
            <person name="Wu L."/>
            <person name="Ma J."/>
        </authorList>
    </citation>
    <scope>NUCLEOTIDE SEQUENCE [LARGE SCALE GENOMIC DNA]</scope>
    <source>
        <strain evidence="1 2">JCM 15592</strain>
    </source>
</reference>
<keyword evidence="2" id="KW-1185">Reference proteome</keyword>
<organism evidence="1 2">
    <name type="scientific">Nostocoides veronense</name>
    <dbReference type="NCBI Taxonomy" id="330836"/>
    <lineage>
        <taxon>Bacteria</taxon>
        <taxon>Bacillati</taxon>
        <taxon>Actinomycetota</taxon>
        <taxon>Actinomycetes</taxon>
        <taxon>Micrococcales</taxon>
        <taxon>Intrasporangiaceae</taxon>
        <taxon>Nostocoides</taxon>
    </lineage>
</organism>
<protein>
    <recommendedName>
        <fullName evidence="3">Type IV toxin-antitoxin system AbiEi family antitoxin domain-containing protein</fullName>
    </recommendedName>
</protein>
<gene>
    <name evidence="1" type="ORF">GCM10009811_29340</name>
</gene>
<evidence type="ECO:0000313" key="1">
    <source>
        <dbReference type="EMBL" id="GAA1803820.1"/>
    </source>
</evidence>